<feature type="transmembrane region" description="Helical" evidence="6">
    <location>
        <begin position="112"/>
        <end position="133"/>
    </location>
</feature>
<feature type="transmembrane region" description="Helical" evidence="6">
    <location>
        <begin position="72"/>
        <end position="92"/>
    </location>
</feature>
<keyword evidence="3 6" id="KW-1133">Transmembrane helix</keyword>
<feature type="compositionally biased region" description="Acidic residues" evidence="5">
    <location>
        <begin position="325"/>
        <end position="334"/>
    </location>
</feature>
<feature type="transmembrane region" description="Helical" evidence="6">
    <location>
        <begin position="273"/>
        <end position="292"/>
    </location>
</feature>
<gene>
    <name evidence="7" type="primary">Q6ZX14</name>
</gene>
<accession>A0A5K1K3F8</accession>
<dbReference type="EMBL" id="LR728233">
    <property type="protein sequence ID" value="VWP00177.1"/>
    <property type="molecule type" value="Genomic_DNA"/>
</dbReference>
<feature type="compositionally biased region" description="Basic and acidic residues" evidence="5">
    <location>
        <begin position="343"/>
        <end position="353"/>
    </location>
</feature>
<reference evidence="7" key="1">
    <citation type="submission" date="2019-10" db="EMBL/GenBank/DDBJ databases">
        <authorList>
            <person name="Nor Muhammad N."/>
        </authorList>
    </citation>
    <scope>NUCLEOTIDE SEQUENCE</scope>
</reference>
<dbReference type="InterPro" id="IPR036259">
    <property type="entry name" value="MFS_trans_sf"/>
</dbReference>
<dbReference type="GO" id="GO:0022857">
    <property type="term" value="F:transmembrane transporter activity"/>
    <property type="evidence" value="ECO:0007669"/>
    <property type="project" value="TreeGrafter"/>
</dbReference>
<feature type="region of interest" description="Disordered" evidence="5">
    <location>
        <begin position="325"/>
        <end position="353"/>
    </location>
</feature>
<comment type="subcellular location">
    <subcellularLocation>
        <location evidence="1">Membrane</location>
        <topology evidence="1">Multi-pass membrane protein</topology>
    </subcellularLocation>
</comment>
<evidence type="ECO:0000256" key="6">
    <source>
        <dbReference type="SAM" id="Phobius"/>
    </source>
</evidence>
<dbReference type="SUPFAM" id="SSF103473">
    <property type="entry name" value="MFS general substrate transporter"/>
    <property type="match status" value="1"/>
</dbReference>
<evidence type="ECO:0000256" key="3">
    <source>
        <dbReference type="ARBA" id="ARBA00022989"/>
    </source>
</evidence>
<name>A0A5K1K3F8_9APHY</name>
<feature type="transmembrane region" description="Helical" evidence="6">
    <location>
        <begin position="168"/>
        <end position="188"/>
    </location>
</feature>
<proteinExistence type="predicted"/>
<evidence type="ECO:0000256" key="4">
    <source>
        <dbReference type="ARBA" id="ARBA00023136"/>
    </source>
</evidence>
<protein>
    <submittedName>
        <fullName evidence="7">Polyketide synthase/peptide synthetase</fullName>
    </submittedName>
</protein>
<keyword evidence="2 6" id="KW-0812">Transmembrane</keyword>
<organism evidence="7">
    <name type="scientific">Ganoderma boninense</name>
    <dbReference type="NCBI Taxonomy" id="34458"/>
    <lineage>
        <taxon>Eukaryota</taxon>
        <taxon>Fungi</taxon>
        <taxon>Dikarya</taxon>
        <taxon>Basidiomycota</taxon>
        <taxon>Agaricomycotina</taxon>
        <taxon>Agaricomycetes</taxon>
        <taxon>Polyporales</taxon>
        <taxon>Polyporaceae</taxon>
        <taxon>Ganoderma</taxon>
    </lineage>
</organism>
<feature type="transmembrane region" description="Helical" evidence="6">
    <location>
        <begin position="200"/>
        <end position="222"/>
    </location>
</feature>
<evidence type="ECO:0000256" key="1">
    <source>
        <dbReference type="ARBA" id="ARBA00004141"/>
    </source>
</evidence>
<sequence>MDWSGNGIIILSTVLVLLGLTWGGIRFPWASPQVLVPIIIGVLGIVLFFVAERFWLKGQTIPDVFFTDRTVLSGYLGTFFHGVVSLSAIYYVPVYLQASKDVSALHAGIDSFGLSFTIPAFAIFTGLSVEIFNKYRPQNYVGWIFTIVGFGLFTMLDAKSPAKMYIGFQIPLGIGLGILWIATQFPILAPLPFSNSAYALAFWIFVRNFANSWGVVAGGAILQNVLSHNLPASYLVTLPRNREFAYAIIPHIRRLPEPLKGQVREAFADGTRLVWWVMLGLSVAGLATCLLMREVEIKTSMDETWALQETSKAKAKVKVVQPADLEADAYPDEGEGGHPQASDMERQKLRAEV</sequence>
<keyword evidence="4 6" id="KW-0472">Membrane</keyword>
<evidence type="ECO:0000256" key="5">
    <source>
        <dbReference type="SAM" id="MobiDB-lite"/>
    </source>
</evidence>
<feature type="transmembrane region" description="Helical" evidence="6">
    <location>
        <begin position="140"/>
        <end position="156"/>
    </location>
</feature>
<dbReference type="PANTHER" id="PTHR23501">
    <property type="entry name" value="MAJOR FACILITATOR SUPERFAMILY"/>
    <property type="match status" value="1"/>
</dbReference>
<dbReference type="GO" id="GO:0005886">
    <property type="term" value="C:plasma membrane"/>
    <property type="evidence" value="ECO:0007669"/>
    <property type="project" value="TreeGrafter"/>
</dbReference>
<evidence type="ECO:0000313" key="7">
    <source>
        <dbReference type="EMBL" id="VWP00177.1"/>
    </source>
</evidence>
<feature type="transmembrane region" description="Helical" evidence="6">
    <location>
        <begin position="33"/>
        <end position="51"/>
    </location>
</feature>
<dbReference type="AlphaFoldDB" id="A0A5K1K3F8"/>
<evidence type="ECO:0000256" key="2">
    <source>
        <dbReference type="ARBA" id="ARBA00022692"/>
    </source>
</evidence>
<dbReference type="PANTHER" id="PTHR23501:SF102">
    <property type="entry name" value="DRUG TRANSPORTER, PUTATIVE (AFU_ORTHOLOGUE AFUA_3G08530)-RELATED"/>
    <property type="match status" value="1"/>
</dbReference>